<dbReference type="GO" id="GO:0050661">
    <property type="term" value="F:NADP binding"/>
    <property type="evidence" value="ECO:0007669"/>
    <property type="project" value="InterPro"/>
</dbReference>
<dbReference type="PROSITE" id="PS00461">
    <property type="entry name" value="6PGD"/>
    <property type="match status" value="1"/>
</dbReference>
<evidence type="ECO:0000259" key="16">
    <source>
        <dbReference type="SMART" id="SM01350"/>
    </source>
</evidence>
<dbReference type="PANTHER" id="PTHR11811">
    <property type="entry name" value="6-PHOSPHOGLUCONATE DEHYDROGENASE"/>
    <property type="match status" value="1"/>
</dbReference>
<feature type="binding site" description="in other chain" evidence="14">
    <location>
        <begin position="130"/>
        <end position="132"/>
    </location>
    <ligand>
        <name>substrate</name>
        <note>ligand shared between dimeric partners</note>
    </ligand>
</feature>
<dbReference type="UniPathway" id="UPA00115">
    <property type="reaction ID" value="UER00410"/>
</dbReference>
<evidence type="ECO:0000256" key="10">
    <source>
        <dbReference type="ARBA" id="ARBA00023126"/>
    </source>
</evidence>
<evidence type="ECO:0000313" key="17">
    <source>
        <dbReference type="EMBL" id="KFG28719.1"/>
    </source>
</evidence>
<evidence type="ECO:0000256" key="3">
    <source>
        <dbReference type="ARBA" id="ARBA00008419"/>
    </source>
</evidence>
<dbReference type="InterPro" id="IPR006114">
    <property type="entry name" value="6PGDH_C"/>
</dbReference>
<sequence>MSCDVGVYGLAVMGLNLSLNMASKGFKVCVCNRTPSKITVAVQKAQEQKLKNYIGIEATSEFVAALKRPRRIVMMVQCGAPVDALIEHFLPLLDKGDCLVDGGNEFFENTERRGRLCAAKGILYMGLGVSGGEEGARYGPSLMPGGSPEVWELMKPILVQIAAKVDPNGAVPAPGATTFTQAELENACVTHIGPGGSGNYVKMVHNGIEYGDMQLIAEAYYLLKYVCGQSNEQMEKTLAQWNKGPLSSYLIELTSKILAKKDSLTDAYLLDKILDAAGSKGTGKWTVQQAAEAGVAVPTIAAGLDMRYISDNIELRRNMAAVYAKSWPAGSSLRSGNETLCGDIEKALLCGKICCYAQGMQLLSVVSERKGWNLNLAEISRIWKGGCIIRAAFLDTMRKAFFASPSLKNLLMDPQIAEMMLANIPSLQRVVATSLSTAFPFGEQSFPIHLSVPCHSASYFYLAANASDRLPLNLVQAQRDAFGSHTFKRIDRDGVFHEENWTTGV</sequence>
<dbReference type="EC" id="1.1.1.44" evidence="5 12"/>
<dbReference type="OrthoDB" id="434986at2759"/>
<comment type="function">
    <text evidence="1 12">Catalyzes the oxidative decarboxylation of 6-phosphogluconate to ribulose 5-phosphate and CO(2), with concomitant reduction of NADP to NADPH.</text>
</comment>
<feature type="binding site" description="in other chain" evidence="14">
    <location>
        <position position="104"/>
    </location>
    <ligand>
        <name>substrate</name>
        <note>ligand shared between dimeric partners</note>
    </ligand>
</feature>
<dbReference type="InterPro" id="IPR008927">
    <property type="entry name" value="6-PGluconate_DH-like_C_sf"/>
</dbReference>
<name>A0A086J9A1_TOXGO</name>
<evidence type="ECO:0000256" key="8">
    <source>
        <dbReference type="ARBA" id="ARBA00023002"/>
    </source>
</evidence>
<dbReference type="EMBL" id="AEYI02002305">
    <property type="protein sequence ID" value="KFG28719.1"/>
    <property type="molecule type" value="Genomic_DNA"/>
</dbReference>
<protein>
    <recommendedName>
        <fullName evidence="6 12">6-phosphogluconate dehydrogenase, decarboxylating</fullName>
        <ecNumber evidence="5 12">1.1.1.44</ecNumber>
    </recommendedName>
</protein>
<dbReference type="GO" id="GO:0004616">
    <property type="term" value="F:phosphogluconate dehydrogenase (decarboxylating) activity"/>
    <property type="evidence" value="ECO:0007669"/>
    <property type="project" value="UniProtKB-EC"/>
</dbReference>
<dbReference type="FunFam" id="1.10.1040.10:FF:000032">
    <property type="entry name" value="6-phosphogluconate dehydrogenase, decarboxylating"/>
    <property type="match status" value="1"/>
</dbReference>
<dbReference type="InterPro" id="IPR006113">
    <property type="entry name" value="6PGDH_Gnd/GntZ"/>
</dbReference>
<evidence type="ECO:0000256" key="15">
    <source>
        <dbReference type="RuleBase" id="RU000485"/>
    </source>
</evidence>
<feature type="binding site" evidence="14">
    <location>
        <position position="479"/>
    </location>
    <ligand>
        <name>substrate</name>
        <note>ligand shared between dimeric partners</note>
    </ligand>
</feature>
<comment type="similarity">
    <text evidence="3 12 15">Belongs to the 6-phosphogluconate dehydrogenase family.</text>
</comment>
<feature type="binding site" description="in other chain" evidence="14">
    <location>
        <begin position="205"/>
        <end position="206"/>
    </location>
    <ligand>
        <name>substrate</name>
        <note>ligand shared between dimeric partners</note>
    </ligand>
</feature>
<dbReference type="Proteomes" id="UP000028828">
    <property type="component" value="Unassembled WGS sequence"/>
</dbReference>
<dbReference type="PIRSF" id="PIRSF000109">
    <property type="entry name" value="6PGD"/>
    <property type="match status" value="1"/>
</dbReference>
<evidence type="ECO:0000256" key="6">
    <source>
        <dbReference type="ARBA" id="ARBA00018193"/>
    </source>
</evidence>
<dbReference type="VEuPathDB" id="ToxoDB:TGP89_307850"/>
<accession>A0A086J9A1</accession>
<feature type="binding site" description="in other chain" evidence="14">
    <location>
        <position position="280"/>
    </location>
    <ligand>
        <name>substrate</name>
        <note>ligand shared between dimeric partners</note>
    </ligand>
</feature>
<keyword evidence="7 12" id="KW-0521">NADP</keyword>
<dbReference type="InterPro" id="IPR036291">
    <property type="entry name" value="NAD(P)-bd_dom_sf"/>
</dbReference>
<dbReference type="Gene3D" id="1.10.1040.10">
    <property type="entry name" value="N-(1-d-carboxylethyl)-l-norvaline Dehydrogenase, domain 2"/>
    <property type="match status" value="1"/>
</dbReference>
<evidence type="ECO:0000256" key="2">
    <source>
        <dbReference type="ARBA" id="ARBA00004874"/>
    </source>
</evidence>
<evidence type="ECO:0000256" key="11">
    <source>
        <dbReference type="ARBA" id="ARBA00048640"/>
    </source>
</evidence>
<evidence type="ECO:0000256" key="9">
    <source>
        <dbReference type="ARBA" id="ARBA00023064"/>
    </source>
</evidence>
<feature type="binding site" description="in other chain" evidence="14">
    <location>
        <position position="307"/>
    </location>
    <ligand>
        <name>substrate</name>
        <note>ligand shared between dimeric partners</note>
    </ligand>
</feature>
<dbReference type="Pfam" id="PF03446">
    <property type="entry name" value="NAD_binding_2"/>
    <property type="match status" value="1"/>
</dbReference>
<dbReference type="InterPro" id="IPR006115">
    <property type="entry name" value="6PGDH_NADP-bd"/>
</dbReference>
<keyword evidence="9 15" id="KW-0311">Gluconate utilization</keyword>
<evidence type="ECO:0000313" key="18">
    <source>
        <dbReference type="Proteomes" id="UP000028828"/>
    </source>
</evidence>
<evidence type="ECO:0000256" key="1">
    <source>
        <dbReference type="ARBA" id="ARBA00002526"/>
    </source>
</evidence>
<keyword evidence="8 12" id="KW-0560">Oxidoreductase</keyword>
<keyword evidence="10 12" id="KW-0570">Pentose shunt</keyword>
<dbReference type="Pfam" id="PF00393">
    <property type="entry name" value="6PGD"/>
    <property type="match status" value="1"/>
</dbReference>
<evidence type="ECO:0000256" key="13">
    <source>
        <dbReference type="PIRSR" id="PIRSR000109-1"/>
    </source>
</evidence>
<dbReference type="GO" id="GO:0006098">
    <property type="term" value="P:pentose-phosphate shunt"/>
    <property type="evidence" value="ECO:0007669"/>
    <property type="project" value="UniProtKB-UniPathway"/>
</dbReference>
<dbReference type="AlphaFoldDB" id="A0A086J9A1"/>
<dbReference type="NCBIfam" id="NF006765">
    <property type="entry name" value="PRK09287.1"/>
    <property type="match status" value="1"/>
</dbReference>
<evidence type="ECO:0000256" key="14">
    <source>
        <dbReference type="PIRSR" id="PIRSR000109-2"/>
    </source>
</evidence>
<dbReference type="Gene3D" id="3.40.50.720">
    <property type="entry name" value="NAD(P)-binding Rossmann-like Domain"/>
    <property type="match status" value="1"/>
</dbReference>
<dbReference type="PRINTS" id="PR00076">
    <property type="entry name" value="6PGDHDRGNASE"/>
</dbReference>
<comment type="catalytic activity">
    <reaction evidence="11 12 15">
        <text>6-phospho-D-gluconate + NADP(+) = D-ribulose 5-phosphate + CO2 + NADPH</text>
        <dbReference type="Rhea" id="RHEA:10116"/>
        <dbReference type="ChEBI" id="CHEBI:16526"/>
        <dbReference type="ChEBI" id="CHEBI:57783"/>
        <dbReference type="ChEBI" id="CHEBI:58121"/>
        <dbReference type="ChEBI" id="CHEBI:58349"/>
        <dbReference type="ChEBI" id="CHEBI:58759"/>
        <dbReference type="EC" id="1.1.1.44"/>
    </reaction>
</comment>
<evidence type="ECO:0000256" key="4">
    <source>
        <dbReference type="ARBA" id="ARBA00011738"/>
    </source>
</evidence>
<dbReference type="NCBIfam" id="TIGR00873">
    <property type="entry name" value="gnd"/>
    <property type="match status" value="1"/>
</dbReference>
<comment type="subunit">
    <text evidence="4 12">Homodimer.</text>
</comment>
<comment type="pathway">
    <text evidence="2 12 15">Carbohydrate degradation; pentose phosphate pathway; D-ribulose 5-phosphate from D-glucose 6-phosphate (oxidative stage): step 3/3.</text>
</comment>
<proteinExistence type="inferred from homology"/>
<dbReference type="SUPFAM" id="SSF51735">
    <property type="entry name" value="NAD(P)-binding Rossmann-fold domains"/>
    <property type="match status" value="1"/>
</dbReference>
<dbReference type="InterPro" id="IPR006184">
    <property type="entry name" value="6PGdom_BS"/>
</dbReference>
<feature type="domain" description="6-phosphogluconate dehydrogenase C-terminal" evidence="16">
    <location>
        <begin position="198"/>
        <end position="502"/>
    </location>
</feature>
<dbReference type="GO" id="GO:0019521">
    <property type="term" value="P:D-gluconate metabolic process"/>
    <property type="evidence" value="ECO:0007669"/>
    <property type="project" value="UniProtKB-KW"/>
</dbReference>
<dbReference type="SMART" id="SM01350">
    <property type="entry name" value="6PGD"/>
    <property type="match status" value="1"/>
</dbReference>
<dbReference type="InterPro" id="IPR006183">
    <property type="entry name" value="Pgluconate_DH"/>
</dbReference>
<evidence type="ECO:0000256" key="7">
    <source>
        <dbReference type="ARBA" id="ARBA00022857"/>
    </source>
</evidence>
<dbReference type="SUPFAM" id="SSF48179">
    <property type="entry name" value="6-phosphogluconate dehydrogenase C-terminal domain-like"/>
    <property type="match status" value="1"/>
</dbReference>
<evidence type="ECO:0000256" key="12">
    <source>
        <dbReference type="PIRNR" id="PIRNR000109"/>
    </source>
</evidence>
<comment type="caution">
    <text evidence="17">The sequence shown here is derived from an EMBL/GenBank/DDBJ whole genome shotgun (WGS) entry which is preliminary data.</text>
</comment>
<feature type="binding site" evidence="14">
    <location>
        <position position="485"/>
    </location>
    <ligand>
        <name>substrate</name>
        <note>ligand shared between dimeric partners</note>
    </ligand>
</feature>
<gene>
    <name evidence="17" type="ORF">TGP89_307850</name>
</gene>
<dbReference type="Gene3D" id="1.20.5.320">
    <property type="entry name" value="6-Phosphogluconate Dehydrogenase, domain 3"/>
    <property type="match status" value="1"/>
</dbReference>
<feature type="binding site" description="in other chain" evidence="14">
    <location>
        <position position="210"/>
    </location>
    <ligand>
        <name>substrate</name>
        <note>ligand shared between dimeric partners</note>
    </ligand>
</feature>
<organism evidence="17 18">
    <name type="scientific">Toxoplasma gondii p89</name>
    <dbReference type="NCBI Taxonomy" id="943119"/>
    <lineage>
        <taxon>Eukaryota</taxon>
        <taxon>Sar</taxon>
        <taxon>Alveolata</taxon>
        <taxon>Apicomplexa</taxon>
        <taxon>Conoidasida</taxon>
        <taxon>Coccidia</taxon>
        <taxon>Eucoccidiorida</taxon>
        <taxon>Eimeriorina</taxon>
        <taxon>Sarcocystidae</taxon>
        <taxon>Toxoplasma</taxon>
    </lineage>
</organism>
<feature type="active site" description="Proton donor" evidence="13">
    <location>
        <position position="209"/>
    </location>
</feature>
<feature type="active site" description="Proton acceptor" evidence="13">
    <location>
        <position position="202"/>
    </location>
</feature>
<evidence type="ECO:0000256" key="5">
    <source>
        <dbReference type="ARBA" id="ARBA00013011"/>
    </source>
</evidence>
<reference evidence="17 18" key="1">
    <citation type="submission" date="2014-03" db="EMBL/GenBank/DDBJ databases">
        <authorList>
            <person name="Sibley D."/>
            <person name="Venepally P."/>
            <person name="Karamycheva S."/>
            <person name="Hadjithomas M."/>
            <person name="Khan A."/>
            <person name="Brunk B."/>
            <person name="Roos D."/>
            <person name="Caler E."/>
            <person name="Lorenzi H."/>
        </authorList>
    </citation>
    <scope>NUCLEOTIDE SEQUENCE [LARGE SCALE GENOMIC DNA]</scope>
    <source>
        <strain evidence="18">p89</strain>
    </source>
</reference>
<dbReference type="InterPro" id="IPR013328">
    <property type="entry name" value="6PGD_dom2"/>
</dbReference>